<dbReference type="Proteomes" id="UP000739180">
    <property type="component" value="Unassembled WGS sequence"/>
</dbReference>
<dbReference type="EMBL" id="VCQT01000008">
    <property type="protein sequence ID" value="TMW14972.1"/>
    <property type="molecule type" value="Genomic_DNA"/>
</dbReference>
<evidence type="ECO:0000313" key="2">
    <source>
        <dbReference type="Proteomes" id="UP000739180"/>
    </source>
</evidence>
<accession>A0ABY2XQE0</accession>
<keyword evidence="2" id="KW-1185">Reference proteome</keyword>
<proteinExistence type="predicted"/>
<reference evidence="1 2" key="1">
    <citation type="submission" date="2019-05" db="EMBL/GenBank/DDBJ databases">
        <title>Genome of Alcanivorax gelatiniphagus, an oil degrading marine bacteria.</title>
        <authorList>
            <person name="Kwon K.K."/>
        </authorList>
    </citation>
    <scope>NUCLEOTIDE SEQUENCE [LARGE SCALE GENOMIC DNA]</scope>
    <source>
        <strain evidence="1 2">MEBiC 08158</strain>
    </source>
</reference>
<sequence>MADVNFLTRARQWGNKVYLAGLGAYSKAGEGSEELYEKYLRSGTEAYGESAEGKPALLLAGRGLVDSTVVSARKLIEEAPHKRHELYERCVDTGKQVRGEDADTSNELLLAGTGAVATVRERGRRLFEELLAAGEQASAGKPGNAEQQTDA</sequence>
<protein>
    <submittedName>
        <fullName evidence="1">Uncharacterized protein</fullName>
    </submittedName>
</protein>
<dbReference type="RefSeq" id="WP_138770821.1">
    <property type="nucleotide sequence ID" value="NZ_JBHSSX010000027.1"/>
</dbReference>
<evidence type="ECO:0000313" key="1">
    <source>
        <dbReference type="EMBL" id="TMW14972.1"/>
    </source>
</evidence>
<gene>
    <name evidence="1" type="ORF">FGS76_01330</name>
</gene>
<comment type="caution">
    <text evidence="1">The sequence shown here is derived from an EMBL/GenBank/DDBJ whole genome shotgun (WGS) entry which is preliminary data.</text>
</comment>
<name>A0ABY2XQE0_9GAMM</name>
<organism evidence="1 2">
    <name type="scientific">Alloalcanivorax gelatiniphagus</name>
    <dbReference type="NCBI Taxonomy" id="1194167"/>
    <lineage>
        <taxon>Bacteria</taxon>
        <taxon>Pseudomonadati</taxon>
        <taxon>Pseudomonadota</taxon>
        <taxon>Gammaproteobacteria</taxon>
        <taxon>Oceanospirillales</taxon>
        <taxon>Alcanivoracaceae</taxon>
        <taxon>Alloalcanivorax</taxon>
    </lineage>
</organism>